<feature type="domain" description="Protein kinase" evidence="1">
    <location>
        <begin position="23"/>
        <end position="317"/>
    </location>
</feature>
<dbReference type="PROSITE" id="PS50011">
    <property type="entry name" value="PROTEIN_KINASE_DOM"/>
    <property type="match status" value="1"/>
</dbReference>
<protein>
    <recommendedName>
        <fullName evidence="1">Protein kinase domain-containing protein</fullName>
    </recommendedName>
</protein>
<dbReference type="GO" id="GO:0004672">
    <property type="term" value="F:protein kinase activity"/>
    <property type="evidence" value="ECO:0007669"/>
    <property type="project" value="InterPro"/>
</dbReference>
<evidence type="ECO:0000259" key="1">
    <source>
        <dbReference type="PROSITE" id="PS50011"/>
    </source>
</evidence>
<dbReference type="Proteomes" id="UP000315995">
    <property type="component" value="Chromosome"/>
</dbReference>
<sequence>MSTSDTDNIYPESVVDEKGNTYELADKPLGKGGQGIVFRSSSTPDVVVKFCAPPGEGGEAKTLDEGRRRLRRRLEEVRTLPLTGLPVASPLAMLHGHVGYTMRLLEQMGPIGGLIATGSEESLPQFYLDSGGLRRRLEILSQLAWILARLHAVPLVYGDISHNNVFVPEAVDASGVWLIDCDNLDWLPRASTSVYTPYFGAPEVVQHGAHADTLTDVYSFAILAYWVLVLNHPFLGSAVEVNGWDVTTTEDLEEKALRGELPFVDDPSDASNRSDEGVPRAWVLTRQLRELFERTFVDGREDRTARPSMVDFVDAFRRAADMTIWCDECGMTHFVNADSCPWCPSEGSQTGVLSIEIRHWEPRLDEEDWSLLRASKPLWRKVVQAGRTDVITTHMVSAAPLEAANEPELEVSVSRGGVSLSNVSDREFRLVSGPDGSETPLRGEKTLPLPKGRREWFLHCGPADESHRIAFFRYFERGK</sequence>
<accession>A0A5B8Y7Z4</accession>
<dbReference type="SMART" id="SM00220">
    <property type="entry name" value="S_TKc"/>
    <property type="match status" value="1"/>
</dbReference>
<evidence type="ECO:0000313" key="3">
    <source>
        <dbReference type="Proteomes" id="UP000315995"/>
    </source>
</evidence>
<proteinExistence type="predicted"/>
<organism evidence="2 3">
    <name type="scientific">Persicimonas caeni</name>
    <dbReference type="NCBI Taxonomy" id="2292766"/>
    <lineage>
        <taxon>Bacteria</taxon>
        <taxon>Deltaproteobacteria</taxon>
        <taxon>Bradymonadales</taxon>
        <taxon>Bradymonadaceae</taxon>
        <taxon>Persicimonas</taxon>
    </lineage>
</organism>
<dbReference type="OrthoDB" id="1022767at2"/>
<evidence type="ECO:0000313" key="2">
    <source>
        <dbReference type="EMBL" id="QDG52056.1"/>
    </source>
</evidence>
<dbReference type="EMBL" id="CP041186">
    <property type="protein sequence ID" value="QDG52056.1"/>
    <property type="molecule type" value="Genomic_DNA"/>
</dbReference>
<dbReference type="InterPro" id="IPR000719">
    <property type="entry name" value="Prot_kinase_dom"/>
</dbReference>
<dbReference type="GO" id="GO:0005524">
    <property type="term" value="F:ATP binding"/>
    <property type="evidence" value="ECO:0007669"/>
    <property type="project" value="InterPro"/>
</dbReference>
<dbReference type="AlphaFoldDB" id="A0A4Y6PUP0"/>
<dbReference type="Gene3D" id="1.10.510.10">
    <property type="entry name" value="Transferase(Phosphotransferase) domain 1"/>
    <property type="match status" value="1"/>
</dbReference>
<reference evidence="2 3" key="1">
    <citation type="submission" date="2019-06" db="EMBL/GenBank/DDBJ databases">
        <title>Persicimonas caeni gen. nov., sp. nov., a predatory bacterium isolated from solar saltern.</title>
        <authorList>
            <person name="Wang S."/>
        </authorList>
    </citation>
    <scope>NUCLEOTIDE SEQUENCE [LARGE SCALE GENOMIC DNA]</scope>
    <source>
        <strain evidence="2 3">YN101</strain>
    </source>
</reference>
<accession>A0A4Y6PUP0</accession>
<dbReference type="InterPro" id="IPR011009">
    <property type="entry name" value="Kinase-like_dom_sf"/>
</dbReference>
<keyword evidence="3" id="KW-1185">Reference proteome</keyword>
<dbReference type="SUPFAM" id="SSF56112">
    <property type="entry name" value="Protein kinase-like (PK-like)"/>
    <property type="match status" value="1"/>
</dbReference>
<name>A0A4Y6PUP0_PERCE</name>
<gene>
    <name evidence="2" type="ORF">FIV42_15290</name>
</gene>